<organism evidence="1 2">
    <name type="scientific">Panacibacter ginsenosidivorans</name>
    <dbReference type="NCBI Taxonomy" id="1813871"/>
    <lineage>
        <taxon>Bacteria</taxon>
        <taxon>Pseudomonadati</taxon>
        <taxon>Bacteroidota</taxon>
        <taxon>Chitinophagia</taxon>
        <taxon>Chitinophagales</taxon>
        <taxon>Chitinophagaceae</taxon>
        <taxon>Panacibacter</taxon>
    </lineage>
</organism>
<proteinExistence type="predicted"/>
<evidence type="ECO:0000313" key="2">
    <source>
        <dbReference type="Proteomes" id="UP000321533"/>
    </source>
</evidence>
<reference evidence="1 2" key="1">
    <citation type="journal article" date="2016" name="Int. J. Syst. Evol. Microbiol.">
        <title>Panacibacter ginsenosidivorans gen. nov., sp. nov., with ginsenoside converting activity isolated from soil of a ginseng field.</title>
        <authorList>
            <person name="Siddiqi M.Z."/>
            <person name="Muhammad Shafi S."/>
            <person name="Choi K.D."/>
            <person name="Im W.T."/>
        </authorList>
    </citation>
    <scope>NUCLEOTIDE SEQUENCE [LARGE SCALE GENOMIC DNA]</scope>
    <source>
        <strain evidence="1 2">Gsoil1550</strain>
    </source>
</reference>
<dbReference type="EMBL" id="CP042435">
    <property type="protein sequence ID" value="QEC68690.1"/>
    <property type="molecule type" value="Genomic_DNA"/>
</dbReference>
<dbReference type="RefSeq" id="WP_147190965.1">
    <property type="nucleotide sequence ID" value="NZ_CP042435.1"/>
</dbReference>
<name>A0A5B8VB39_9BACT</name>
<protein>
    <submittedName>
        <fullName evidence="1">Uncharacterized protein</fullName>
    </submittedName>
</protein>
<dbReference type="OrthoDB" id="9860120at2"/>
<accession>A0A5B8VB39</accession>
<dbReference type="Proteomes" id="UP000321533">
    <property type="component" value="Chromosome"/>
</dbReference>
<evidence type="ECO:0000313" key="1">
    <source>
        <dbReference type="EMBL" id="QEC68690.1"/>
    </source>
</evidence>
<dbReference type="KEGG" id="pgin:FRZ67_15765"/>
<dbReference type="AlphaFoldDB" id="A0A5B8VB39"/>
<keyword evidence="2" id="KW-1185">Reference proteome</keyword>
<sequence length="282" mass="33331">MRLKNIIIFFCLCTLLQMLSCKEINSSECFADADRFQNAYNYPDLQNRKDTDILFYPIKDSVSQRDSFFDVTYGMNYLKKLNEQNLSLRFVGMETFRFIHDPQVNITFNKNEMIIKTFKSGNISPVLNQRKLDSFEAGEYRFFKKFYFRDIGTLSPAQKEYYDSMIKVHPELLSIQLYKKLYDIALDYDSAKFEYETKVIKLSSKQYCSLVDSLNKTDFWKLPWKIEAPDVTMDGGGYCFEANTKNKYKIFLCYRSRSDNIKMTGFCKYLLEFAGLDDKIHL</sequence>
<gene>
    <name evidence="1" type="ORF">FRZ67_15765</name>
</gene>